<evidence type="ECO:0000256" key="3">
    <source>
        <dbReference type="ARBA" id="ARBA00023098"/>
    </source>
</evidence>
<evidence type="ECO:0000256" key="1">
    <source>
        <dbReference type="ARBA" id="ARBA00022801"/>
    </source>
</evidence>
<dbReference type="PROSITE" id="PS51635">
    <property type="entry name" value="PNPLA"/>
    <property type="match status" value="1"/>
</dbReference>
<organism evidence="8 9">
    <name type="scientific">Hydrogenophaga intermedia</name>
    <dbReference type="NCBI Taxonomy" id="65786"/>
    <lineage>
        <taxon>Bacteria</taxon>
        <taxon>Pseudomonadati</taxon>
        <taxon>Pseudomonadota</taxon>
        <taxon>Betaproteobacteria</taxon>
        <taxon>Burkholderiales</taxon>
        <taxon>Comamonadaceae</taxon>
        <taxon>Hydrogenophaga</taxon>
    </lineage>
</organism>
<evidence type="ECO:0000259" key="7">
    <source>
        <dbReference type="PROSITE" id="PS51635"/>
    </source>
</evidence>
<feature type="region of interest" description="Disordered" evidence="5">
    <location>
        <begin position="35"/>
        <end position="60"/>
    </location>
</feature>
<dbReference type="InterPro" id="IPR002641">
    <property type="entry name" value="PNPLA_dom"/>
</dbReference>
<evidence type="ECO:0000256" key="6">
    <source>
        <dbReference type="SAM" id="SignalP"/>
    </source>
</evidence>
<dbReference type="Gene3D" id="3.40.1090.10">
    <property type="entry name" value="Cytosolic phospholipase A2 catalytic domain"/>
    <property type="match status" value="2"/>
</dbReference>
<evidence type="ECO:0000313" key="9">
    <source>
        <dbReference type="Proteomes" id="UP000028878"/>
    </source>
</evidence>
<feature type="signal peptide" evidence="6">
    <location>
        <begin position="1"/>
        <end position="33"/>
    </location>
</feature>
<dbReference type="EMBL" id="CCAE010000030">
    <property type="protein sequence ID" value="CDN88843.1"/>
    <property type="molecule type" value="Genomic_DNA"/>
</dbReference>
<proteinExistence type="predicted"/>
<dbReference type="CDD" id="cd07205">
    <property type="entry name" value="Pat_PNPLA6_PNPLA7_NTE1_like"/>
    <property type="match status" value="1"/>
</dbReference>
<protein>
    <submittedName>
        <fullName evidence="8">Patatin</fullName>
    </submittedName>
</protein>
<feature type="short sequence motif" description="DGA/G" evidence="4">
    <location>
        <begin position="242"/>
        <end position="244"/>
    </location>
</feature>
<feature type="domain" description="PNPLA" evidence="7">
    <location>
        <begin position="63"/>
        <end position="255"/>
    </location>
</feature>
<feature type="active site" description="Nucleophile" evidence="4">
    <location>
        <position position="96"/>
    </location>
</feature>
<feature type="short sequence motif" description="GXGXXG" evidence="4">
    <location>
        <begin position="67"/>
        <end position="72"/>
    </location>
</feature>
<dbReference type="AlphaFoldDB" id="A0A1L1PM33"/>
<dbReference type="InterPro" id="IPR016035">
    <property type="entry name" value="Acyl_Trfase/lysoPLipase"/>
</dbReference>
<dbReference type="GO" id="GO:0016787">
    <property type="term" value="F:hydrolase activity"/>
    <property type="evidence" value="ECO:0007669"/>
    <property type="project" value="UniProtKB-UniRule"/>
</dbReference>
<dbReference type="Pfam" id="PF01734">
    <property type="entry name" value="Patatin"/>
    <property type="match status" value="1"/>
</dbReference>
<dbReference type="GO" id="GO:0016042">
    <property type="term" value="P:lipid catabolic process"/>
    <property type="evidence" value="ECO:0007669"/>
    <property type="project" value="UniProtKB-UniRule"/>
</dbReference>
<keyword evidence="3 4" id="KW-0443">Lipid metabolism</keyword>
<keyword evidence="2 4" id="KW-0442">Lipid degradation</keyword>
<dbReference type="InterPro" id="IPR050301">
    <property type="entry name" value="NTE"/>
</dbReference>
<feature type="compositionally biased region" description="Low complexity" evidence="5">
    <location>
        <begin position="37"/>
        <end position="51"/>
    </location>
</feature>
<dbReference type="PANTHER" id="PTHR14226">
    <property type="entry name" value="NEUROPATHY TARGET ESTERASE/SWISS CHEESE D.MELANOGASTER"/>
    <property type="match status" value="1"/>
</dbReference>
<feature type="chain" id="PRO_5009681531" evidence="6">
    <location>
        <begin position="34"/>
        <end position="779"/>
    </location>
</feature>
<keyword evidence="9" id="KW-1185">Reference proteome</keyword>
<gene>
    <name evidence="8" type="ORF">BN948_03279</name>
</gene>
<sequence length="779" mass="84808" precursor="true">MRLRLPRPSRPLFLLVLPFLLPGLGLSAATAQAQDKLPQAQAAPTAPTAQTPLPPQPRPRVALVLSGGGARGFAHVGVIKALEAARVPVDLIVGTSMGAIIGGLYASGMTGEQLEREILSVEWNGLFNTRQPRQILSQRRKEEDFELSPVLLLGFRDGEFRLPTGAVSSRSLEMLLRRYTLPTRHLSSFDALPTRFRAVATDMETGQEVVMDRGDLAAALRGSMSVPGVFSPLGLDGRILGDGGLVNNLPVSVARELGAEVIIAVNIGTPLAGRETLYSLVGITTQMVHILTEQNVKASIAMLTPRDLLLTPPLGKLTSADFDQAKELVRLGNEYAQTVVAALERFSVGEREYVAWTATRRTQSELNATRVGTISGIRFEGVDEARAERLGVGLDHLKGQRADVSVIEHDMEALAASGDYERVDYRLVRDPDSGGEDLVVGLRENNWGPNYLRVGIDLRTDFRGEGAFNLRISHNRHWLTPSGTEWRNRVQLGETLGLYSEIYQPLGLTGSTFVAGYGDITVRKVDLYDSESRPLARIQRESLRLGADIGWQIGRQGSVGEMRLGVVTSARQSELELVQPGFDILPEVLNVHWREAGVRAAVMADQLDFANFPSRGYRAFGEVVVGRRHVRDGERSSFARVEGSFTGVRSIGEHTFNMGLRFAHANNIPIGAIDEYSLGGFQNLSGFRSGQVAGNYLAFGRLTYYRRLPWNVGVARALFVGGSIEAGNAWLDRREVSFSNLLAGGSLFVGADTGIGPLYLSVVSAPKGFTGLYLFLGRP</sequence>
<reference evidence="9" key="1">
    <citation type="submission" date="2014-11" db="EMBL/GenBank/DDBJ databases">
        <title>Draft genome sequence of Hydrogenophaga intermedia S1.</title>
        <authorList>
            <person name="Gan H.M."/>
            <person name="Chew T.H."/>
            <person name="Stolz A."/>
        </authorList>
    </citation>
    <scope>NUCLEOTIDE SEQUENCE [LARGE SCALE GENOMIC DNA]</scope>
    <source>
        <strain evidence="9">S1</strain>
    </source>
</reference>
<evidence type="ECO:0000256" key="4">
    <source>
        <dbReference type="PROSITE-ProRule" id="PRU01161"/>
    </source>
</evidence>
<feature type="active site" description="Proton acceptor" evidence="4">
    <location>
        <position position="242"/>
    </location>
</feature>
<evidence type="ECO:0000256" key="2">
    <source>
        <dbReference type="ARBA" id="ARBA00022963"/>
    </source>
</evidence>
<dbReference type="RefSeq" id="WP_009519725.1">
    <property type="nucleotide sequence ID" value="NZ_CCAE010000030.1"/>
</dbReference>
<evidence type="ECO:0000256" key="5">
    <source>
        <dbReference type="SAM" id="MobiDB-lite"/>
    </source>
</evidence>
<feature type="short sequence motif" description="GXSXG" evidence="4">
    <location>
        <begin position="94"/>
        <end position="98"/>
    </location>
</feature>
<keyword evidence="1 4" id="KW-0378">Hydrolase</keyword>
<accession>A0A1L1PM33</accession>
<dbReference type="SUPFAM" id="SSF52151">
    <property type="entry name" value="FabD/lysophospholipase-like"/>
    <property type="match status" value="1"/>
</dbReference>
<evidence type="ECO:0000313" key="8">
    <source>
        <dbReference type="EMBL" id="CDN88843.1"/>
    </source>
</evidence>
<name>A0A1L1PM33_HYDIT</name>
<keyword evidence="6" id="KW-0732">Signal</keyword>
<dbReference type="PANTHER" id="PTHR14226:SF29">
    <property type="entry name" value="NEUROPATHY TARGET ESTERASE SWS"/>
    <property type="match status" value="1"/>
</dbReference>
<dbReference type="Proteomes" id="UP000028878">
    <property type="component" value="Unassembled WGS sequence"/>
</dbReference>